<evidence type="ECO:0000313" key="2">
    <source>
        <dbReference type="Proteomes" id="UP000324222"/>
    </source>
</evidence>
<evidence type="ECO:0000313" key="1">
    <source>
        <dbReference type="EMBL" id="MPC73165.1"/>
    </source>
</evidence>
<reference evidence="1 2" key="1">
    <citation type="submission" date="2019-05" db="EMBL/GenBank/DDBJ databases">
        <title>Another draft genome of Portunus trituberculatus and its Hox gene families provides insights of decapod evolution.</title>
        <authorList>
            <person name="Jeong J.-H."/>
            <person name="Song I."/>
            <person name="Kim S."/>
            <person name="Choi T."/>
            <person name="Kim D."/>
            <person name="Ryu S."/>
            <person name="Kim W."/>
        </authorList>
    </citation>
    <scope>NUCLEOTIDE SEQUENCE [LARGE SCALE GENOMIC DNA]</scope>
    <source>
        <tissue evidence="1">Muscle</tissue>
    </source>
</reference>
<protein>
    <submittedName>
        <fullName evidence="1">Uncharacterized protein</fullName>
    </submittedName>
</protein>
<dbReference type="EMBL" id="VSRR010036214">
    <property type="protein sequence ID" value="MPC73165.1"/>
    <property type="molecule type" value="Genomic_DNA"/>
</dbReference>
<keyword evidence="2" id="KW-1185">Reference proteome</keyword>
<organism evidence="1 2">
    <name type="scientific">Portunus trituberculatus</name>
    <name type="common">Swimming crab</name>
    <name type="synonym">Neptunus trituberculatus</name>
    <dbReference type="NCBI Taxonomy" id="210409"/>
    <lineage>
        <taxon>Eukaryota</taxon>
        <taxon>Metazoa</taxon>
        <taxon>Ecdysozoa</taxon>
        <taxon>Arthropoda</taxon>
        <taxon>Crustacea</taxon>
        <taxon>Multicrustacea</taxon>
        <taxon>Malacostraca</taxon>
        <taxon>Eumalacostraca</taxon>
        <taxon>Eucarida</taxon>
        <taxon>Decapoda</taxon>
        <taxon>Pleocyemata</taxon>
        <taxon>Brachyura</taxon>
        <taxon>Eubrachyura</taxon>
        <taxon>Portunoidea</taxon>
        <taxon>Portunidae</taxon>
        <taxon>Portuninae</taxon>
        <taxon>Portunus</taxon>
    </lineage>
</organism>
<accession>A0A5B7HTR2</accession>
<dbReference type="AlphaFoldDB" id="A0A5B7HTR2"/>
<dbReference type="Proteomes" id="UP000324222">
    <property type="component" value="Unassembled WGS sequence"/>
</dbReference>
<name>A0A5B7HTR2_PORTR</name>
<comment type="caution">
    <text evidence="1">The sequence shown here is derived from an EMBL/GenBank/DDBJ whole genome shotgun (WGS) entry which is preliminary data.</text>
</comment>
<sequence>MFFLSYSIPAKSSKDQPGFRPARLITSQHNAVQSSSFQSILLHSSPTVPILFQTRTVQSRMFITAPDEACCFQPHSFSRPPVPFTFTASNSRL</sequence>
<proteinExistence type="predicted"/>
<gene>
    <name evidence="1" type="ORF">E2C01_067483</name>
</gene>